<proteinExistence type="predicted"/>
<protein>
    <submittedName>
        <fullName evidence="1">TetR/AcrR family transcriptional regulator</fullName>
    </submittedName>
</protein>
<organism evidence="1 2">
    <name type="scientific">Rhodococcus sacchari</name>
    <dbReference type="NCBI Taxonomy" id="2962047"/>
    <lineage>
        <taxon>Bacteria</taxon>
        <taxon>Bacillati</taxon>
        <taxon>Actinomycetota</taxon>
        <taxon>Actinomycetes</taxon>
        <taxon>Mycobacteriales</taxon>
        <taxon>Nocardiaceae</taxon>
        <taxon>Rhodococcus</taxon>
    </lineage>
</organism>
<evidence type="ECO:0000313" key="1">
    <source>
        <dbReference type="EMBL" id="UYP19293.1"/>
    </source>
</evidence>
<dbReference type="EMBL" id="CP107551">
    <property type="protein sequence ID" value="UYP19293.1"/>
    <property type="molecule type" value="Genomic_DNA"/>
</dbReference>
<name>A0ACD4DH24_9NOCA</name>
<sequence length="423" mass="46556">MPEQAQVGIRARAKTEAAAPAVRRRPKNRKAQIASVAAEAFSERGYHGVSIDEIATAVGISGPALYRHFPNKYALFRHAVVTLADALGGALAEFDEQTAGENALEPAEELDRKLLALVRTTIDNRRTGGLYRWERRYLTGEDRHEIRDKMTALNRHLARSVARLHPDLGPDDYVLLSSAMLSVIGSITTHRAPMSNRRLQQLLLDACRAVAGTELVPDTDEPAPRAERQGLSVVNKREVILHEAVLLFDARGYHEVSIEEIGAAAGINASGVYRHFPSKAELLAAAFRRAGDRVAMAVGAALAESTDPAQALETLTDVYVRLSFEHSELMSVYFAEIGNLPSHHRSELRNIQRLNIEEWARLVGQLRPELSAVDCRFLVHGALNLVLDTGSLLHFVPTESRQRRVQQLMLAVLLGDTNGKSTA</sequence>
<reference evidence="1" key="1">
    <citation type="submission" date="2022-10" db="EMBL/GenBank/DDBJ databases">
        <title>Rhodococcus ferula Z13 complete genome.</title>
        <authorList>
            <person name="Long X."/>
            <person name="Zang M."/>
        </authorList>
    </citation>
    <scope>NUCLEOTIDE SEQUENCE</scope>
    <source>
        <strain evidence="1">Z13</strain>
    </source>
</reference>
<keyword evidence="2" id="KW-1185">Reference proteome</keyword>
<gene>
    <name evidence="1" type="ORF">OED52_01555</name>
</gene>
<evidence type="ECO:0000313" key="2">
    <source>
        <dbReference type="Proteomes" id="UP001156484"/>
    </source>
</evidence>
<accession>A0ACD4DH24</accession>
<dbReference type="Proteomes" id="UP001156484">
    <property type="component" value="Chromosome"/>
</dbReference>